<dbReference type="Proteomes" id="UP000633814">
    <property type="component" value="Unassembled WGS sequence"/>
</dbReference>
<dbReference type="CDD" id="cd01415">
    <property type="entry name" value="SAICAR_synt_PurC"/>
    <property type="match status" value="1"/>
</dbReference>
<keyword evidence="5 8" id="KW-0658">Purine biosynthesis</keyword>
<sequence>MVQKTTELYRGKAKTVYNTTDNSLLVLHFRNDTSAFDGERIEQLDRKGMINNKFNFFIMQKLREAGIPTQVEKLLSDDEVLVKKLDMIPVECVIRNYAAGSLVRRLGVTEGMALTPATFELFLKNDALHDPMVNESLAVSFGWATAEQLAEMKRLTFKANEVLNALFDAAGMLLVDFKLEFGVFNGQVVLGDEFSPDGCRLWDKATRKKLDKDRFRQGLGGVVEAYEEVANRLGVHLG</sequence>
<comment type="caution">
    <text evidence="10">The sequence shown here is derived from an EMBL/GenBank/DDBJ whole genome shotgun (WGS) entry which is preliminary data.</text>
</comment>
<dbReference type="Gene3D" id="3.30.200.20">
    <property type="entry name" value="Phosphorylase Kinase, domain 1"/>
    <property type="match status" value="1"/>
</dbReference>
<dbReference type="HAMAP" id="MF_00137">
    <property type="entry name" value="SAICAR_synth"/>
    <property type="match status" value="1"/>
</dbReference>
<organism evidence="10 11">
    <name type="scientific">Alishewanella maricola</name>
    <dbReference type="NCBI Taxonomy" id="2795740"/>
    <lineage>
        <taxon>Bacteria</taxon>
        <taxon>Pseudomonadati</taxon>
        <taxon>Pseudomonadota</taxon>
        <taxon>Gammaproteobacteria</taxon>
        <taxon>Alteromonadales</taxon>
        <taxon>Alteromonadaceae</taxon>
        <taxon>Alishewanella</taxon>
    </lineage>
</organism>
<evidence type="ECO:0000313" key="10">
    <source>
        <dbReference type="EMBL" id="MCB5227489.1"/>
    </source>
</evidence>
<evidence type="ECO:0000256" key="3">
    <source>
        <dbReference type="ARBA" id="ARBA00022598"/>
    </source>
</evidence>
<evidence type="ECO:0000256" key="2">
    <source>
        <dbReference type="ARBA" id="ARBA00010190"/>
    </source>
</evidence>
<keyword evidence="3 8" id="KW-0436">Ligase</keyword>
<dbReference type="InterPro" id="IPR033934">
    <property type="entry name" value="SAICAR_synt_PurC"/>
</dbReference>
<dbReference type="SUPFAM" id="SSF56104">
    <property type="entry name" value="SAICAR synthase-like"/>
    <property type="match status" value="1"/>
</dbReference>
<dbReference type="InterPro" id="IPR018236">
    <property type="entry name" value="SAICAR_synthetase_CS"/>
</dbReference>
<dbReference type="EMBL" id="JAEINI020000007">
    <property type="protein sequence ID" value="MCB5227489.1"/>
    <property type="molecule type" value="Genomic_DNA"/>
</dbReference>
<dbReference type="NCBIfam" id="TIGR00081">
    <property type="entry name" value="purC"/>
    <property type="match status" value="1"/>
</dbReference>
<evidence type="ECO:0000256" key="5">
    <source>
        <dbReference type="ARBA" id="ARBA00022755"/>
    </source>
</evidence>
<dbReference type="PROSITE" id="PS01058">
    <property type="entry name" value="SAICAR_SYNTHETASE_2"/>
    <property type="match status" value="1"/>
</dbReference>
<keyword evidence="11" id="KW-1185">Reference proteome</keyword>
<evidence type="ECO:0000256" key="4">
    <source>
        <dbReference type="ARBA" id="ARBA00022741"/>
    </source>
</evidence>
<accession>A0ABS8C565</accession>
<dbReference type="GO" id="GO:0004639">
    <property type="term" value="F:phosphoribosylaminoimidazolesuccinocarboxamide synthase activity"/>
    <property type="evidence" value="ECO:0007669"/>
    <property type="project" value="UniProtKB-EC"/>
</dbReference>
<dbReference type="PROSITE" id="PS01057">
    <property type="entry name" value="SAICAR_SYNTHETASE_1"/>
    <property type="match status" value="1"/>
</dbReference>
<proteinExistence type="inferred from homology"/>
<protein>
    <recommendedName>
        <fullName evidence="8">Phosphoribosylaminoimidazole-succinocarboxamide synthase</fullName>
        <ecNumber evidence="8">6.3.2.6</ecNumber>
    </recommendedName>
    <alternativeName>
        <fullName evidence="8">SAICAR synthetase</fullName>
    </alternativeName>
</protein>
<keyword evidence="6 8" id="KW-0067">ATP-binding</keyword>
<dbReference type="Pfam" id="PF01259">
    <property type="entry name" value="SAICAR_synt"/>
    <property type="match status" value="1"/>
</dbReference>
<dbReference type="InterPro" id="IPR028923">
    <property type="entry name" value="SAICAR_synt/ADE2_N"/>
</dbReference>
<comment type="similarity">
    <text evidence="2 8">Belongs to the SAICAR synthetase family.</text>
</comment>
<dbReference type="RefSeq" id="WP_226751556.1">
    <property type="nucleotide sequence ID" value="NZ_JAEINI020000007.1"/>
</dbReference>
<name>A0ABS8C565_9ALTE</name>
<gene>
    <name evidence="8" type="primary">purC</name>
    <name evidence="10" type="ORF">JAO78_011770</name>
</gene>
<dbReference type="InterPro" id="IPR001636">
    <property type="entry name" value="SAICAR_synth"/>
</dbReference>
<comment type="catalytic activity">
    <reaction evidence="7 8">
        <text>5-amino-1-(5-phospho-D-ribosyl)imidazole-4-carboxylate + L-aspartate + ATP = (2S)-2-[5-amino-1-(5-phospho-beta-D-ribosyl)imidazole-4-carboxamido]succinate + ADP + phosphate + 2 H(+)</text>
        <dbReference type="Rhea" id="RHEA:22628"/>
        <dbReference type="ChEBI" id="CHEBI:15378"/>
        <dbReference type="ChEBI" id="CHEBI:29991"/>
        <dbReference type="ChEBI" id="CHEBI:30616"/>
        <dbReference type="ChEBI" id="CHEBI:43474"/>
        <dbReference type="ChEBI" id="CHEBI:58443"/>
        <dbReference type="ChEBI" id="CHEBI:77657"/>
        <dbReference type="ChEBI" id="CHEBI:456216"/>
        <dbReference type="EC" id="6.3.2.6"/>
    </reaction>
</comment>
<feature type="domain" description="SAICAR synthetase/ADE2 N-terminal" evidence="9">
    <location>
        <begin position="8"/>
        <end position="232"/>
    </location>
</feature>
<keyword evidence="4 8" id="KW-0547">Nucleotide-binding</keyword>
<reference evidence="10 11" key="1">
    <citation type="submission" date="2021-10" db="EMBL/GenBank/DDBJ databases">
        <title>Alishewanella koreense sp. nov. isolated from seawater of southwestern coast in South Korea and the proposal for the reclassification of Rheinheimera perlucida and Rheinheimera tuosuensis as Arsukibacterium perlucida and Arsukibacterium tuosuensis.</title>
        <authorList>
            <person name="Kim K.H."/>
            <person name="Ruan W."/>
            <person name="Kim K.R."/>
            <person name="Baek J.H."/>
            <person name="Jeon C.O."/>
        </authorList>
    </citation>
    <scope>NUCLEOTIDE SEQUENCE [LARGE SCALE GENOMIC DNA]</scope>
    <source>
        <strain evidence="10 11">16-MA</strain>
    </source>
</reference>
<evidence type="ECO:0000256" key="6">
    <source>
        <dbReference type="ARBA" id="ARBA00022840"/>
    </source>
</evidence>
<comment type="pathway">
    <text evidence="1 8">Purine metabolism; IMP biosynthesis via de novo pathway; 5-amino-1-(5-phospho-D-ribosyl)imidazole-4-carboxamide from 5-amino-1-(5-phospho-D-ribosyl)imidazole-4-carboxylate: step 1/2.</text>
</comment>
<evidence type="ECO:0000313" key="11">
    <source>
        <dbReference type="Proteomes" id="UP000633814"/>
    </source>
</evidence>
<dbReference type="PANTHER" id="PTHR43599:SF3">
    <property type="entry name" value="SI:DKEY-6E2.2"/>
    <property type="match status" value="1"/>
</dbReference>
<dbReference type="InterPro" id="IPR050089">
    <property type="entry name" value="SAICAR_synthetase"/>
</dbReference>
<evidence type="ECO:0000259" key="9">
    <source>
        <dbReference type="Pfam" id="PF01259"/>
    </source>
</evidence>
<dbReference type="PANTHER" id="PTHR43599">
    <property type="entry name" value="MULTIFUNCTIONAL PROTEIN ADE2"/>
    <property type="match status" value="1"/>
</dbReference>
<dbReference type="Gene3D" id="3.30.470.20">
    <property type="entry name" value="ATP-grasp fold, B domain"/>
    <property type="match status" value="1"/>
</dbReference>
<evidence type="ECO:0000256" key="8">
    <source>
        <dbReference type="HAMAP-Rule" id="MF_00137"/>
    </source>
</evidence>
<evidence type="ECO:0000256" key="1">
    <source>
        <dbReference type="ARBA" id="ARBA00004672"/>
    </source>
</evidence>
<dbReference type="EC" id="6.3.2.6" evidence="8"/>
<evidence type="ECO:0000256" key="7">
    <source>
        <dbReference type="ARBA" id="ARBA00048475"/>
    </source>
</evidence>